<feature type="chain" id="PRO_5022884289" evidence="1">
    <location>
        <begin position="18"/>
        <end position="138"/>
    </location>
</feature>
<dbReference type="AlphaFoldDB" id="A0A5B7I419"/>
<sequence>MMGVVVVAAYSATLVSFLTVIDEGLPFESLTDLKQLRTYRLGILKGSVLEELFQSQGFQEYWNALIEPYSDTLATSYDELRSLASRDPDFAYVGSYEIQKLDPVGACIFHSARQHLLFNDGALGWPKGSPYTGIFDFQ</sequence>
<comment type="caution">
    <text evidence="2">The sequence shown here is derived from an EMBL/GenBank/DDBJ whole genome shotgun (WGS) entry which is preliminary data.</text>
</comment>
<evidence type="ECO:0000313" key="3">
    <source>
        <dbReference type="Proteomes" id="UP000324222"/>
    </source>
</evidence>
<keyword evidence="3" id="KW-1185">Reference proteome</keyword>
<dbReference type="EMBL" id="VSRR010044856">
    <property type="protein sequence ID" value="MPC77033.1"/>
    <property type="molecule type" value="Genomic_DNA"/>
</dbReference>
<proteinExistence type="predicted"/>
<evidence type="ECO:0000256" key="1">
    <source>
        <dbReference type="SAM" id="SignalP"/>
    </source>
</evidence>
<name>A0A5B7I419_PORTR</name>
<keyword evidence="1" id="KW-0732">Signal</keyword>
<organism evidence="2 3">
    <name type="scientific">Portunus trituberculatus</name>
    <name type="common">Swimming crab</name>
    <name type="synonym">Neptunus trituberculatus</name>
    <dbReference type="NCBI Taxonomy" id="210409"/>
    <lineage>
        <taxon>Eukaryota</taxon>
        <taxon>Metazoa</taxon>
        <taxon>Ecdysozoa</taxon>
        <taxon>Arthropoda</taxon>
        <taxon>Crustacea</taxon>
        <taxon>Multicrustacea</taxon>
        <taxon>Malacostraca</taxon>
        <taxon>Eumalacostraca</taxon>
        <taxon>Eucarida</taxon>
        <taxon>Decapoda</taxon>
        <taxon>Pleocyemata</taxon>
        <taxon>Brachyura</taxon>
        <taxon>Eubrachyura</taxon>
        <taxon>Portunoidea</taxon>
        <taxon>Portunidae</taxon>
        <taxon>Portuninae</taxon>
        <taxon>Portunus</taxon>
    </lineage>
</organism>
<evidence type="ECO:0000313" key="2">
    <source>
        <dbReference type="EMBL" id="MPC77033.1"/>
    </source>
</evidence>
<gene>
    <name evidence="2" type="ORF">E2C01_071472</name>
</gene>
<dbReference type="Gene3D" id="3.40.190.10">
    <property type="entry name" value="Periplasmic binding protein-like II"/>
    <property type="match status" value="1"/>
</dbReference>
<dbReference type="SUPFAM" id="SSF53850">
    <property type="entry name" value="Periplasmic binding protein-like II"/>
    <property type="match status" value="1"/>
</dbReference>
<accession>A0A5B7I419</accession>
<dbReference type="OrthoDB" id="6363928at2759"/>
<reference evidence="2 3" key="1">
    <citation type="submission" date="2019-05" db="EMBL/GenBank/DDBJ databases">
        <title>Another draft genome of Portunus trituberculatus and its Hox gene families provides insights of decapod evolution.</title>
        <authorList>
            <person name="Jeong J.-H."/>
            <person name="Song I."/>
            <person name="Kim S."/>
            <person name="Choi T."/>
            <person name="Kim D."/>
            <person name="Ryu S."/>
            <person name="Kim W."/>
        </authorList>
    </citation>
    <scope>NUCLEOTIDE SEQUENCE [LARGE SCALE GENOMIC DNA]</scope>
    <source>
        <tissue evidence="2">Muscle</tissue>
    </source>
</reference>
<protein>
    <submittedName>
        <fullName evidence="2">Uncharacterized protein</fullName>
    </submittedName>
</protein>
<dbReference type="Proteomes" id="UP000324222">
    <property type="component" value="Unassembled WGS sequence"/>
</dbReference>
<feature type="signal peptide" evidence="1">
    <location>
        <begin position="1"/>
        <end position="17"/>
    </location>
</feature>